<dbReference type="NCBIfam" id="TIGR02872">
    <property type="entry name" value="spore_ytvI"/>
    <property type="match status" value="1"/>
</dbReference>
<dbReference type="GO" id="GO:0016020">
    <property type="term" value="C:membrane"/>
    <property type="evidence" value="ECO:0007669"/>
    <property type="project" value="UniProtKB-SubCell"/>
</dbReference>
<evidence type="ECO:0000256" key="3">
    <source>
        <dbReference type="ARBA" id="ARBA00022692"/>
    </source>
</evidence>
<name>A0A9E2KDX8_9FIRM</name>
<sequence length="379" mass="42170">MLEDKIEVWYKRSGRKIAIFLVIIFIAYMALRLNILGLFAPFIIAWLFATLLNPVVSWFSKRLLIPRGIGTILSMLSILSGLLSIIALIIKKLWEQMINFASTLPTLTDEIIIQINNIEEKLGNKIHLLPGGGGIMDLDTLIEQVLNNISSFLTSVIPTIYDAISKVPDIVLFIVVMLLATFFMTKDYYRIKDFVKAQFSDTIVDRIVIMQRGMLGALGGYIRTQVILMSMTFMICLIGLFIFGVDYALLLSVIIGFVDALPVFGSGTILIPWAIYNVLIGNFTLAVGLICIYGVIFVTRQIMEPKILSTQIGIYALVTLMAVYIGYKSIGVLGMILGPIVVVTFQMLQNVGVLPQFKPINKSEQKKAFNEKCSDGSNS</sequence>
<evidence type="ECO:0000256" key="1">
    <source>
        <dbReference type="ARBA" id="ARBA00004141"/>
    </source>
</evidence>
<evidence type="ECO:0000313" key="7">
    <source>
        <dbReference type="EMBL" id="MBU3804808.1"/>
    </source>
</evidence>
<keyword evidence="3 6" id="KW-0812">Transmembrane</keyword>
<feature type="transmembrane region" description="Helical" evidence="6">
    <location>
        <begin position="308"/>
        <end position="327"/>
    </location>
</feature>
<dbReference type="PANTHER" id="PTHR21716:SF68">
    <property type="entry name" value="TRANSPORT PROTEIN YTVI-RELATED"/>
    <property type="match status" value="1"/>
</dbReference>
<protein>
    <submittedName>
        <fullName evidence="7">Sporulation integral membrane protein YtvI</fullName>
    </submittedName>
</protein>
<dbReference type="PANTHER" id="PTHR21716">
    <property type="entry name" value="TRANSMEMBRANE PROTEIN"/>
    <property type="match status" value="1"/>
</dbReference>
<feature type="transmembrane region" description="Helical" evidence="6">
    <location>
        <begin position="333"/>
        <end position="357"/>
    </location>
</feature>
<dbReference type="Proteomes" id="UP000824229">
    <property type="component" value="Unassembled WGS sequence"/>
</dbReference>
<feature type="transmembrane region" description="Helical" evidence="6">
    <location>
        <begin position="170"/>
        <end position="189"/>
    </location>
</feature>
<dbReference type="Pfam" id="PF01594">
    <property type="entry name" value="AI-2E_transport"/>
    <property type="match status" value="1"/>
</dbReference>
<comment type="caution">
    <text evidence="7">The sequence shown here is derived from an EMBL/GenBank/DDBJ whole genome shotgun (WGS) entry which is preliminary data.</text>
</comment>
<evidence type="ECO:0000256" key="2">
    <source>
        <dbReference type="ARBA" id="ARBA00009773"/>
    </source>
</evidence>
<gene>
    <name evidence="7" type="primary">ytvI</name>
    <name evidence="7" type="ORF">H9872_08625</name>
</gene>
<dbReference type="InterPro" id="IPR002549">
    <property type="entry name" value="AI-2E-like"/>
</dbReference>
<dbReference type="InterPro" id="IPR014227">
    <property type="entry name" value="YtvI-like"/>
</dbReference>
<evidence type="ECO:0000256" key="6">
    <source>
        <dbReference type="SAM" id="Phobius"/>
    </source>
</evidence>
<reference evidence="7" key="2">
    <citation type="submission" date="2021-04" db="EMBL/GenBank/DDBJ databases">
        <authorList>
            <person name="Gilroy R."/>
        </authorList>
    </citation>
    <scope>NUCLEOTIDE SEQUENCE</scope>
    <source>
        <strain evidence="7">B5-657</strain>
    </source>
</reference>
<reference evidence="7" key="1">
    <citation type="journal article" date="2021" name="PeerJ">
        <title>Extensive microbial diversity within the chicken gut microbiome revealed by metagenomics and culture.</title>
        <authorList>
            <person name="Gilroy R."/>
            <person name="Ravi A."/>
            <person name="Getino M."/>
            <person name="Pursley I."/>
            <person name="Horton D.L."/>
            <person name="Alikhan N.F."/>
            <person name="Baker D."/>
            <person name="Gharbi K."/>
            <person name="Hall N."/>
            <person name="Watson M."/>
            <person name="Adriaenssens E.M."/>
            <person name="Foster-Nyarko E."/>
            <person name="Jarju S."/>
            <person name="Secka A."/>
            <person name="Antonio M."/>
            <person name="Oren A."/>
            <person name="Chaudhuri R.R."/>
            <person name="La Ragione R."/>
            <person name="Hildebrand F."/>
            <person name="Pallen M.J."/>
        </authorList>
    </citation>
    <scope>NUCLEOTIDE SEQUENCE</scope>
    <source>
        <strain evidence="7">B5-657</strain>
    </source>
</reference>
<dbReference type="EMBL" id="JAHLFQ010000202">
    <property type="protein sequence ID" value="MBU3804808.1"/>
    <property type="molecule type" value="Genomic_DNA"/>
</dbReference>
<keyword evidence="5 6" id="KW-0472">Membrane</keyword>
<comment type="subcellular location">
    <subcellularLocation>
        <location evidence="1">Membrane</location>
        <topology evidence="1">Multi-pass membrane protein</topology>
    </subcellularLocation>
</comment>
<keyword evidence="4 6" id="KW-1133">Transmembrane helix</keyword>
<evidence type="ECO:0000313" key="8">
    <source>
        <dbReference type="Proteomes" id="UP000824229"/>
    </source>
</evidence>
<feature type="transmembrane region" description="Helical" evidence="6">
    <location>
        <begin position="20"/>
        <end position="49"/>
    </location>
</feature>
<feature type="transmembrane region" description="Helical" evidence="6">
    <location>
        <begin position="69"/>
        <end position="90"/>
    </location>
</feature>
<feature type="transmembrane region" description="Helical" evidence="6">
    <location>
        <begin position="270"/>
        <end position="296"/>
    </location>
</feature>
<proteinExistence type="inferred from homology"/>
<evidence type="ECO:0000256" key="5">
    <source>
        <dbReference type="ARBA" id="ARBA00023136"/>
    </source>
</evidence>
<evidence type="ECO:0000256" key="4">
    <source>
        <dbReference type="ARBA" id="ARBA00022989"/>
    </source>
</evidence>
<dbReference type="GO" id="GO:0055085">
    <property type="term" value="P:transmembrane transport"/>
    <property type="evidence" value="ECO:0007669"/>
    <property type="project" value="TreeGrafter"/>
</dbReference>
<dbReference type="AlphaFoldDB" id="A0A9E2KDX8"/>
<organism evidence="7 8">
    <name type="scientific">Candidatus Cellulosilyticum pullistercoris</name>
    <dbReference type="NCBI Taxonomy" id="2838521"/>
    <lineage>
        <taxon>Bacteria</taxon>
        <taxon>Bacillati</taxon>
        <taxon>Bacillota</taxon>
        <taxon>Clostridia</taxon>
        <taxon>Lachnospirales</taxon>
        <taxon>Cellulosilyticaceae</taxon>
        <taxon>Cellulosilyticum</taxon>
    </lineage>
</organism>
<feature type="transmembrane region" description="Helical" evidence="6">
    <location>
        <begin position="233"/>
        <end position="258"/>
    </location>
</feature>
<accession>A0A9E2KDX8</accession>
<comment type="similarity">
    <text evidence="2">Belongs to the autoinducer-2 exporter (AI-2E) (TC 2.A.86) family.</text>
</comment>